<evidence type="ECO:0008006" key="4">
    <source>
        <dbReference type="Google" id="ProtNLM"/>
    </source>
</evidence>
<dbReference type="PROSITE" id="PS51257">
    <property type="entry name" value="PROKAR_LIPOPROTEIN"/>
    <property type="match status" value="1"/>
</dbReference>
<keyword evidence="1" id="KW-0732">Signal</keyword>
<dbReference type="STRING" id="655355.SAMN05216283_101503"/>
<proteinExistence type="predicted"/>
<accession>A0A1I2BT19</accession>
<sequence>MKKQRLLMLIGIVFFLGSCSNTASEMANEDPDPTDCVPQYPEMDITYSNYVKGVLTQYCIECHHEGNSQGPGDFSTYNGVSQYLGSFNTRVLSNNADMPQGNAPLPQAVRDSLMVWIANCSP</sequence>
<dbReference type="Proteomes" id="UP000198964">
    <property type="component" value="Unassembled WGS sequence"/>
</dbReference>
<feature type="signal peptide" evidence="1">
    <location>
        <begin position="1"/>
        <end position="23"/>
    </location>
</feature>
<gene>
    <name evidence="2" type="ORF">SAMN05216283_101503</name>
</gene>
<keyword evidence="3" id="KW-1185">Reference proteome</keyword>
<evidence type="ECO:0000313" key="3">
    <source>
        <dbReference type="Proteomes" id="UP000198964"/>
    </source>
</evidence>
<feature type="chain" id="PRO_5011618080" description="Cytochrome c domain-containing protein" evidence="1">
    <location>
        <begin position="24"/>
        <end position="122"/>
    </location>
</feature>
<organism evidence="2 3">
    <name type="scientific">Sunxiuqinia elliptica</name>
    <dbReference type="NCBI Taxonomy" id="655355"/>
    <lineage>
        <taxon>Bacteria</taxon>
        <taxon>Pseudomonadati</taxon>
        <taxon>Bacteroidota</taxon>
        <taxon>Bacteroidia</taxon>
        <taxon>Marinilabiliales</taxon>
        <taxon>Prolixibacteraceae</taxon>
        <taxon>Sunxiuqinia</taxon>
    </lineage>
</organism>
<evidence type="ECO:0000256" key="1">
    <source>
        <dbReference type="SAM" id="SignalP"/>
    </source>
</evidence>
<dbReference type="RefSeq" id="WP_139218185.1">
    <property type="nucleotide sequence ID" value="NZ_FONW01000001.1"/>
</dbReference>
<evidence type="ECO:0000313" key="2">
    <source>
        <dbReference type="EMBL" id="SFE59167.1"/>
    </source>
</evidence>
<reference evidence="2 3" key="1">
    <citation type="submission" date="2016-10" db="EMBL/GenBank/DDBJ databases">
        <authorList>
            <person name="de Groot N.N."/>
        </authorList>
    </citation>
    <scope>NUCLEOTIDE SEQUENCE [LARGE SCALE GENOMIC DNA]</scope>
    <source>
        <strain evidence="2 3">CGMCC 1.9156</strain>
    </source>
</reference>
<name>A0A1I2BT19_9BACT</name>
<dbReference type="AlphaFoldDB" id="A0A1I2BT19"/>
<dbReference type="EMBL" id="FONW01000001">
    <property type="protein sequence ID" value="SFE59167.1"/>
    <property type="molecule type" value="Genomic_DNA"/>
</dbReference>
<protein>
    <recommendedName>
        <fullName evidence="4">Cytochrome c domain-containing protein</fullName>
    </recommendedName>
</protein>